<evidence type="ECO:0000313" key="1">
    <source>
        <dbReference type="EMBL" id="KIJ25473.1"/>
    </source>
</evidence>
<sequence>MARPSQSHSYIMSRSSSTNSYEDKYGYILNKAAGTTEDYERLDVLHEAFSKYFGGRLSMAPLEDGFAPKTILDIG</sequence>
<protein>
    <submittedName>
        <fullName evidence="1">Uncharacterized protein</fullName>
    </submittedName>
</protein>
<organism evidence="1 2">
    <name type="scientific">Sphaerobolus stellatus (strain SS14)</name>
    <dbReference type="NCBI Taxonomy" id="990650"/>
    <lineage>
        <taxon>Eukaryota</taxon>
        <taxon>Fungi</taxon>
        <taxon>Dikarya</taxon>
        <taxon>Basidiomycota</taxon>
        <taxon>Agaricomycotina</taxon>
        <taxon>Agaricomycetes</taxon>
        <taxon>Phallomycetidae</taxon>
        <taxon>Geastrales</taxon>
        <taxon>Sphaerobolaceae</taxon>
        <taxon>Sphaerobolus</taxon>
    </lineage>
</organism>
<dbReference type="Proteomes" id="UP000054279">
    <property type="component" value="Unassembled WGS sequence"/>
</dbReference>
<dbReference type="HOGENOM" id="CLU_2672701_0_0_1"/>
<reference evidence="1 2" key="1">
    <citation type="submission" date="2014-06" db="EMBL/GenBank/DDBJ databases">
        <title>Evolutionary Origins and Diversification of the Mycorrhizal Mutualists.</title>
        <authorList>
            <consortium name="DOE Joint Genome Institute"/>
            <consortium name="Mycorrhizal Genomics Consortium"/>
            <person name="Kohler A."/>
            <person name="Kuo A."/>
            <person name="Nagy L.G."/>
            <person name="Floudas D."/>
            <person name="Copeland A."/>
            <person name="Barry K.W."/>
            <person name="Cichocki N."/>
            <person name="Veneault-Fourrey C."/>
            <person name="LaButti K."/>
            <person name="Lindquist E.A."/>
            <person name="Lipzen A."/>
            <person name="Lundell T."/>
            <person name="Morin E."/>
            <person name="Murat C."/>
            <person name="Riley R."/>
            <person name="Ohm R."/>
            <person name="Sun H."/>
            <person name="Tunlid A."/>
            <person name="Henrissat B."/>
            <person name="Grigoriev I.V."/>
            <person name="Hibbett D.S."/>
            <person name="Martin F."/>
        </authorList>
    </citation>
    <scope>NUCLEOTIDE SEQUENCE [LARGE SCALE GENOMIC DNA]</scope>
    <source>
        <strain evidence="1 2">SS14</strain>
    </source>
</reference>
<gene>
    <name evidence="1" type="ORF">M422DRAFT_273564</name>
</gene>
<evidence type="ECO:0000313" key="2">
    <source>
        <dbReference type="Proteomes" id="UP000054279"/>
    </source>
</evidence>
<proteinExistence type="predicted"/>
<dbReference type="EMBL" id="KN837413">
    <property type="protein sequence ID" value="KIJ25473.1"/>
    <property type="molecule type" value="Genomic_DNA"/>
</dbReference>
<name>A0A0C9T8V9_SPHS4</name>
<accession>A0A0C9T8V9</accession>
<dbReference type="AlphaFoldDB" id="A0A0C9T8V9"/>
<keyword evidence="2" id="KW-1185">Reference proteome</keyword>